<reference evidence="2 3" key="1">
    <citation type="submission" date="2018-05" db="EMBL/GenBank/DDBJ databases">
        <title>Whole genome sequencing for identification of molecular markers to develop diagnostic detection tools for the regulated plant pathogen Lachnellula willkommii.</title>
        <authorList>
            <person name="Giroux E."/>
            <person name="Bilodeau G."/>
        </authorList>
    </citation>
    <scope>NUCLEOTIDE SEQUENCE [LARGE SCALE GENOMIC DNA]</scope>
    <source>
        <strain evidence="2 3">CBS 625.97</strain>
    </source>
</reference>
<feature type="compositionally biased region" description="Basic and acidic residues" evidence="1">
    <location>
        <begin position="109"/>
        <end position="119"/>
    </location>
</feature>
<feature type="region of interest" description="Disordered" evidence="1">
    <location>
        <begin position="18"/>
        <end position="139"/>
    </location>
</feature>
<feature type="compositionally biased region" description="Polar residues" evidence="1">
    <location>
        <begin position="81"/>
        <end position="97"/>
    </location>
</feature>
<dbReference type="EMBL" id="QGMG01000568">
    <property type="protein sequence ID" value="TVY52682.1"/>
    <property type="molecule type" value="Genomic_DNA"/>
</dbReference>
<evidence type="ECO:0000256" key="1">
    <source>
        <dbReference type="SAM" id="MobiDB-lite"/>
    </source>
</evidence>
<evidence type="ECO:0000313" key="2">
    <source>
        <dbReference type="EMBL" id="TVY52682.1"/>
    </source>
</evidence>
<proteinExistence type="predicted"/>
<evidence type="ECO:0000313" key="3">
    <source>
        <dbReference type="Proteomes" id="UP000481288"/>
    </source>
</evidence>
<dbReference type="Proteomes" id="UP000481288">
    <property type="component" value="Unassembled WGS sequence"/>
</dbReference>
<feature type="compositionally biased region" description="Polar residues" evidence="1">
    <location>
        <begin position="130"/>
        <end position="139"/>
    </location>
</feature>
<accession>A0A7D8Z002</accession>
<dbReference type="OrthoDB" id="5373857at2759"/>
<comment type="caution">
    <text evidence="2">The sequence shown here is derived from an EMBL/GenBank/DDBJ whole genome shotgun (WGS) entry which is preliminary data.</text>
</comment>
<gene>
    <name evidence="2" type="ORF">LCER1_G003137</name>
</gene>
<organism evidence="2 3">
    <name type="scientific">Lachnellula cervina</name>
    <dbReference type="NCBI Taxonomy" id="1316786"/>
    <lineage>
        <taxon>Eukaryota</taxon>
        <taxon>Fungi</taxon>
        <taxon>Dikarya</taxon>
        <taxon>Ascomycota</taxon>
        <taxon>Pezizomycotina</taxon>
        <taxon>Leotiomycetes</taxon>
        <taxon>Helotiales</taxon>
        <taxon>Lachnaceae</taxon>
        <taxon>Lachnellula</taxon>
    </lineage>
</organism>
<dbReference type="AlphaFoldDB" id="A0A7D8Z002"/>
<feature type="compositionally biased region" description="Low complexity" evidence="1">
    <location>
        <begin position="18"/>
        <end position="28"/>
    </location>
</feature>
<name>A0A7D8Z002_9HELO</name>
<protein>
    <submittedName>
        <fullName evidence="2">Uncharacterized protein</fullName>
    </submittedName>
</protein>
<sequence>MTLPFRGEDPEMIINLKSPYHSPSYKSSFIHKPGNPRTTRNQPTMASQDKKTTSTLGDLISGKTPGVKNIEAAYSRAGASNHHTPGSASKLGSQEQAGASAHQGVGSAKFKDSISDQRQEPSVVGKMFNNLMNGTDSTK</sequence>
<keyword evidence="3" id="KW-1185">Reference proteome</keyword>
<feature type="compositionally biased region" description="Polar residues" evidence="1">
    <location>
        <begin position="36"/>
        <end position="47"/>
    </location>
</feature>